<sequence length="165" mass="17695">MLSLQLQCLDLSGSTILRPGSTILQPEQPGAPLAQHLTQLCIGQAKAPAMVVLGQVPLLQVLTLAGQSSLDCLPQLLQLLPALPQLHTLQLPEAEIRQQQLDALLAATQITSVQLIENGDYENESDEDEGRGEPTWSEIMYGVAAAVRNLTQACKVAVEINVLQA</sequence>
<evidence type="ECO:0000313" key="2">
    <source>
        <dbReference type="Proteomes" id="UP000485058"/>
    </source>
</evidence>
<protein>
    <submittedName>
        <fullName evidence="1">Uncharacterized protein</fullName>
    </submittedName>
</protein>
<accession>A0A699YY70</accession>
<evidence type="ECO:0000313" key="1">
    <source>
        <dbReference type="EMBL" id="GFH15233.1"/>
    </source>
</evidence>
<name>A0A699YY70_HAELA</name>
<gene>
    <name evidence="1" type="ORF">HaLaN_11426</name>
</gene>
<comment type="caution">
    <text evidence="1">The sequence shown here is derived from an EMBL/GenBank/DDBJ whole genome shotgun (WGS) entry which is preliminary data.</text>
</comment>
<keyword evidence="2" id="KW-1185">Reference proteome</keyword>
<organism evidence="1 2">
    <name type="scientific">Haematococcus lacustris</name>
    <name type="common">Green alga</name>
    <name type="synonym">Haematococcus pluvialis</name>
    <dbReference type="NCBI Taxonomy" id="44745"/>
    <lineage>
        <taxon>Eukaryota</taxon>
        <taxon>Viridiplantae</taxon>
        <taxon>Chlorophyta</taxon>
        <taxon>core chlorophytes</taxon>
        <taxon>Chlorophyceae</taxon>
        <taxon>CS clade</taxon>
        <taxon>Chlamydomonadales</taxon>
        <taxon>Haematococcaceae</taxon>
        <taxon>Haematococcus</taxon>
    </lineage>
</organism>
<dbReference type="Proteomes" id="UP000485058">
    <property type="component" value="Unassembled WGS sequence"/>
</dbReference>
<dbReference type="EMBL" id="BLLF01000823">
    <property type="protein sequence ID" value="GFH15233.1"/>
    <property type="molecule type" value="Genomic_DNA"/>
</dbReference>
<reference evidence="1 2" key="1">
    <citation type="submission" date="2020-02" db="EMBL/GenBank/DDBJ databases">
        <title>Draft genome sequence of Haematococcus lacustris strain NIES-144.</title>
        <authorList>
            <person name="Morimoto D."/>
            <person name="Nakagawa S."/>
            <person name="Yoshida T."/>
            <person name="Sawayama S."/>
        </authorList>
    </citation>
    <scope>NUCLEOTIDE SEQUENCE [LARGE SCALE GENOMIC DNA]</scope>
    <source>
        <strain evidence="1 2">NIES-144</strain>
    </source>
</reference>
<dbReference type="AlphaFoldDB" id="A0A699YY70"/>
<proteinExistence type="predicted"/>